<evidence type="ECO:0000256" key="2">
    <source>
        <dbReference type="ARBA" id="ARBA00022730"/>
    </source>
</evidence>
<evidence type="ECO:0000256" key="6">
    <source>
        <dbReference type="ARBA" id="ARBA00035254"/>
    </source>
</evidence>
<comment type="function">
    <text evidence="7">With S5 and S12 plays an important role in translational accuracy.</text>
</comment>
<dbReference type="InterPro" id="IPR022801">
    <property type="entry name" value="Ribosomal_uS4"/>
</dbReference>
<comment type="subunit">
    <text evidence="7">Part of the 30S ribosomal subunit. Contacts protein S5. The interaction surface between S4 and S5 is involved in control of translational fidelity.</text>
</comment>
<dbReference type="NCBIfam" id="NF003717">
    <property type="entry name" value="PRK05327.1"/>
    <property type="match status" value="1"/>
</dbReference>
<dbReference type="HAMAP" id="MF_01306_B">
    <property type="entry name" value="Ribosomal_uS4_B"/>
    <property type="match status" value="1"/>
</dbReference>
<evidence type="ECO:0000256" key="7">
    <source>
        <dbReference type="HAMAP-Rule" id="MF_01306"/>
    </source>
</evidence>
<evidence type="ECO:0000313" key="11">
    <source>
        <dbReference type="Proteomes" id="UP000317318"/>
    </source>
</evidence>
<evidence type="ECO:0000256" key="1">
    <source>
        <dbReference type="ARBA" id="ARBA00007465"/>
    </source>
</evidence>
<dbReference type="KEGG" id="svp:Pan189_01940"/>
<protein>
    <recommendedName>
        <fullName evidence="6 7">Small ribosomal subunit protein uS4</fullName>
    </recommendedName>
</protein>
<keyword evidence="3 7" id="KW-0694">RNA-binding</keyword>
<dbReference type="InterPro" id="IPR005709">
    <property type="entry name" value="Ribosomal_uS4_bac-type"/>
</dbReference>
<dbReference type="FunFam" id="3.10.290.10:FF:000001">
    <property type="entry name" value="30S ribosomal protein S4"/>
    <property type="match status" value="1"/>
</dbReference>
<proteinExistence type="inferred from homology"/>
<evidence type="ECO:0000256" key="3">
    <source>
        <dbReference type="ARBA" id="ARBA00022884"/>
    </source>
</evidence>
<dbReference type="GO" id="GO:0042274">
    <property type="term" value="P:ribosomal small subunit biogenesis"/>
    <property type="evidence" value="ECO:0007669"/>
    <property type="project" value="TreeGrafter"/>
</dbReference>
<organism evidence="10 11">
    <name type="scientific">Stratiformator vulcanicus</name>
    <dbReference type="NCBI Taxonomy" id="2527980"/>
    <lineage>
        <taxon>Bacteria</taxon>
        <taxon>Pseudomonadati</taxon>
        <taxon>Planctomycetota</taxon>
        <taxon>Planctomycetia</taxon>
        <taxon>Planctomycetales</taxon>
        <taxon>Planctomycetaceae</taxon>
        <taxon>Stratiformator</taxon>
    </lineage>
</organism>
<evidence type="ECO:0000259" key="9">
    <source>
        <dbReference type="SMART" id="SM01390"/>
    </source>
</evidence>
<comment type="function">
    <text evidence="7">One of the primary rRNA binding proteins, it binds directly to 16S rRNA where it nucleates assembly of the body of the 30S subunit.</text>
</comment>
<evidence type="ECO:0000256" key="5">
    <source>
        <dbReference type="ARBA" id="ARBA00023274"/>
    </source>
</evidence>
<feature type="domain" description="RNA-binding S4" evidence="8">
    <location>
        <begin position="93"/>
        <end position="156"/>
    </location>
</feature>
<accession>A0A517QW20</accession>
<keyword evidence="11" id="KW-1185">Reference proteome</keyword>
<dbReference type="InterPro" id="IPR036986">
    <property type="entry name" value="S4_RNA-bd_sf"/>
</dbReference>
<dbReference type="Gene3D" id="1.10.1050.10">
    <property type="entry name" value="Ribosomal Protein S4 Delta 41, Chain A, domain 1"/>
    <property type="match status" value="1"/>
</dbReference>
<dbReference type="Gene3D" id="3.10.290.10">
    <property type="entry name" value="RNA-binding S4 domain"/>
    <property type="match status" value="1"/>
</dbReference>
<evidence type="ECO:0000256" key="4">
    <source>
        <dbReference type="ARBA" id="ARBA00022980"/>
    </source>
</evidence>
<sequence length="202" mass="22789">MGRYTGPKGRKNRRLGFQVFESAGAVKALDRRPVPPGPTVRRRKMSNYGTALIEKQKIRYYYGLREKQLRKYFDQARRMKGNTGENLLILCERRLDNVIRRAGFTLTRPQARQGIAHRHFQVNGTTVGTPSIVVRPGDVITVRNRSNLKGIYSEIAAADMSQRASWVTFEPGDLRAVVTQVPTFEDVSLPVDVGAVVAFLSR</sequence>
<dbReference type="GO" id="GO:0003735">
    <property type="term" value="F:structural constituent of ribosome"/>
    <property type="evidence" value="ECO:0007669"/>
    <property type="project" value="InterPro"/>
</dbReference>
<dbReference type="PANTHER" id="PTHR11831">
    <property type="entry name" value="30S 40S RIBOSOMAL PROTEIN"/>
    <property type="match status" value="1"/>
</dbReference>
<dbReference type="Pfam" id="PF00163">
    <property type="entry name" value="Ribosomal_S4"/>
    <property type="match status" value="1"/>
</dbReference>
<dbReference type="RefSeq" id="WP_145362107.1">
    <property type="nucleotide sequence ID" value="NZ_CP036268.1"/>
</dbReference>
<evidence type="ECO:0000313" key="10">
    <source>
        <dbReference type="EMBL" id="QDT35841.1"/>
    </source>
</evidence>
<dbReference type="CDD" id="cd00165">
    <property type="entry name" value="S4"/>
    <property type="match status" value="1"/>
</dbReference>
<reference evidence="10 11" key="1">
    <citation type="submission" date="2019-02" db="EMBL/GenBank/DDBJ databases">
        <title>Deep-cultivation of Planctomycetes and their phenomic and genomic characterization uncovers novel biology.</title>
        <authorList>
            <person name="Wiegand S."/>
            <person name="Jogler M."/>
            <person name="Boedeker C."/>
            <person name="Pinto D."/>
            <person name="Vollmers J."/>
            <person name="Rivas-Marin E."/>
            <person name="Kohn T."/>
            <person name="Peeters S.H."/>
            <person name="Heuer A."/>
            <person name="Rast P."/>
            <person name="Oberbeckmann S."/>
            <person name="Bunk B."/>
            <person name="Jeske O."/>
            <person name="Meyerdierks A."/>
            <person name="Storesund J.E."/>
            <person name="Kallscheuer N."/>
            <person name="Luecker S."/>
            <person name="Lage O.M."/>
            <person name="Pohl T."/>
            <person name="Merkel B.J."/>
            <person name="Hornburger P."/>
            <person name="Mueller R.-W."/>
            <person name="Bruemmer F."/>
            <person name="Labrenz M."/>
            <person name="Spormann A.M."/>
            <person name="Op den Camp H."/>
            <person name="Overmann J."/>
            <person name="Amann R."/>
            <person name="Jetten M.S.M."/>
            <person name="Mascher T."/>
            <person name="Medema M.H."/>
            <person name="Devos D.P."/>
            <person name="Kaster A.-K."/>
            <person name="Ovreas L."/>
            <person name="Rohde M."/>
            <person name="Galperin M.Y."/>
            <person name="Jogler C."/>
        </authorList>
    </citation>
    <scope>NUCLEOTIDE SEQUENCE [LARGE SCALE GENOMIC DNA]</scope>
    <source>
        <strain evidence="10 11">Pan189</strain>
    </source>
</reference>
<dbReference type="SMART" id="SM01390">
    <property type="entry name" value="Ribosomal_S4"/>
    <property type="match status" value="1"/>
</dbReference>
<dbReference type="AlphaFoldDB" id="A0A517QW20"/>
<keyword evidence="5 7" id="KW-0687">Ribonucleoprotein</keyword>
<keyword evidence="2 7" id="KW-0699">rRNA-binding</keyword>
<dbReference type="PANTHER" id="PTHR11831:SF4">
    <property type="entry name" value="SMALL RIBOSOMAL SUBUNIT PROTEIN US4M"/>
    <property type="match status" value="1"/>
</dbReference>
<comment type="similarity">
    <text evidence="1 7">Belongs to the universal ribosomal protein uS4 family.</text>
</comment>
<dbReference type="NCBIfam" id="TIGR01017">
    <property type="entry name" value="rpsD_bact"/>
    <property type="match status" value="1"/>
</dbReference>
<dbReference type="InterPro" id="IPR001912">
    <property type="entry name" value="Ribosomal_uS4_N"/>
</dbReference>
<keyword evidence="4 7" id="KW-0689">Ribosomal protein</keyword>
<dbReference type="SMART" id="SM00363">
    <property type="entry name" value="S4"/>
    <property type="match status" value="1"/>
</dbReference>
<evidence type="ECO:0000259" key="8">
    <source>
        <dbReference type="SMART" id="SM00363"/>
    </source>
</evidence>
<dbReference type="OrthoDB" id="9803672at2"/>
<dbReference type="SUPFAM" id="SSF55174">
    <property type="entry name" value="Alpha-L RNA-binding motif"/>
    <property type="match status" value="1"/>
</dbReference>
<feature type="domain" description="Small ribosomal subunit protein uS4 N-terminal" evidence="9">
    <location>
        <begin position="3"/>
        <end position="92"/>
    </location>
</feature>
<dbReference type="InterPro" id="IPR002942">
    <property type="entry name" value="S4_RNA-bd"/>
</dbReference>
<dbReference type="GO" id="GO:0006412">
    <property type="term" value="P:translation"/>
    <property type="evidence" value="ECO:0007669"/>
    <property type="project" value="UniProtKB-UniRule"/>
</dbReference>
<dbReference type="Pfam" id="PF01479">
    <property type="entry name" value="S4"/>
    <property type="match status" value="1"/>
</dbReference>
<name>A0A517QW20_9PLAN</name>
<dbReference type="Proteomes" id="UP000317318">
    <property type="component" value="Chromosome"/>
</dbReference>
<dbReference type="GO" id="GO:0019843">
    <property type="term" value="F:rRNA binding"/>
    <property type="evidence" value="ECO:0007669"/>
    <property type="project" value="UniProtKB-UniRule"/>
</dbReference>
<dbReference type="PROSITE" id="PS50889">
    <property type="entry name" value="S4"/>
    <property type="match status" value="1"/>
</dbReference>
<dbReference type="EMBL" id="CP036268">
    <property type="protein sequence ID" value="QDT35841.1"/>
    <property type="molecule type" value="Genomic_DNA"/>
</dbReference>
<gene>
    <name evidence="7 10" type="primary">rpsD</name>
    <name evidence="10" type="ORF">Pan189_01940</name>
</gene>
<dbReference type="GO" id="GO:0015935">
    <property type="term" value="C:small ribosomal subunit"/>
    <property type="evidence" value="ECO:0007669"/>
    <property type="project" value="InterPro"/>
</dbReference>